<protein>
    <submittedName>
        <fullName evidence="7">ARAD1B19118p</fullName>
    </submittedName>
</protein>
<feature type="transmembrane region" description="Helical" evidence="5">
    <location>
        <begin position="184"/>
        <end position="204"/>
    </location>
</feature>
<dbReference type="GO" id="GO:0016020">
    <property type="term" value="C:membrane"/>
    <property type="evidence" value="ECO:0007669"/>
    <property type="project" value="UniProtKB-SubCell"/>
</dbReference>
<dbReference type="InterPro" id="IPR006214">
    <property type="entry name" value="Bax_inhibitor_1-related"/>
</dbReference>
<dbReference type="PANTHER" id="PTHR23291:SF50">
    <property type="entry name" value="PROTEIN LIFEGUARD 4"/>
    <property type="match status" value="1"/>
</dbReference>
<gene>
    <name evidence="7" type="ORF">GNLVRS02_ARAD1B19118g</name>
</gene>
<dbReference type="CDD" id="cd10429">
    <property type="entry name" value="GAAP_like"/>
    <property type="match status" value="1"/>
</dbReference>
<sequence length="268" mass="29674">MSYQQLPQEERYPVGPPQYSSVEDQNVAPGEGAPARSDGDDVPDDFKYSTSVASCELSIRQGFIRRVYTILSAQLLVTGAIGFVVSHNKSVQAWALTHIWAFYVSLFGSIALMVAAFIKQRSYPINMVFLGGFTVLESYAIGTVSSLYDTRVVIQAVGITTIVFVGLTLFAMQTKYDITKWQGMLGALLWGLIGFGLISIFLPFGSKVELVYSALGALVFSGYIMVDTQLIMKRYHPEDEVAASISLYLDIINLFLYILRILNEVQDN</sequence>
<evidence type="ECO:0000256" key="2">
    <source>
        <dbReference type="ARBA" id="ARBA00022692"/>
    </source>
</evidence>
<dbReference type="PhylomeDB" id="A0A060TC10"/>
<evidence type="ECO:0000256" key="1">
    <source>
        <dbReference type="ARBA" id="ARBA00004141"/>
    </source>
</evidence>
<dbReference type="PANTHER" id="PTHR23291">
    <property type="entry name" value="BAX INHIBITOR-RELATED"/>
    <property type="match status" value="1"/>
</dbReference>
<feature type="transmembrane region" description="Helical" evidence="5">
    <location>
        <begin position="99"/>
        <end position="118"/>
    </location>
</feature>
<name>A0A060TC10_BLAAD</name>
<accession>A0A060TC10</accession>
<keyword evidence="4 5" id="KW-0472">Membrane</keyword>
<comment type="similarity">
    <text evidence="5">Belongs to the BI1 family.</text>
</comment>
<feature type="transmembrane region" description="Helical" evidence="5">
    <location>
        <begin position="125"/>
        <end position="146"/>
    </location>
</feature>
<comment type="subcellular location">
    <subcellularLocation>
        <location evidence="1">Membrane</location>
        <topology evidence="1">Multi-pass membrane protein</topology>
    </subcellularLocation>
</comment>
<feature type="transmembrane region" description="Helical" evidence="5">
    <location>
        <begin position="67"/>
        <end position="87"/>
    </location>
</feature>
<feature type="transmembrane region" description="Helical" evidence="5">
    <location>
        <begin position="210"/>
        <end position="230"/>
    </location>
</feature>
<feature type="region of interest" description="Disordered" evidence="6">
    <location>
        <begin position="1"/>
        <end position="42"/>
    </location>
</feature>
<evidence type="ECO:0000256" key="5">
    <source>
        <dbReference type="RuleBase" id="RU004379"/>
    </source>
</evidence>
<reference evidence="7" key="2">
    <citation type="submission" date="2014-06" db="EMBL/GenBank/DDBJ databases">
        <title>The complete genome of Blastobotrys (Arxula) adeninivorans LS3 - a yeast of biotechnological interest.</title>
        <authorList>
            <person name="Kunze G."/>
            <person name="Gaillardin C."/>
            <person name="Czernicka M."/>
            <person name="Durrens P."/>
            <person name="Martin T."/>
            <person name="Boer E."/>
            <person name="Gabaldon T."/>
            <person name="Cruz J."/>
            <person name="Talla E."/>
            <person name="Marck C."/>
            <person name="Goffeau A."/>
            <person name="Barbe V."/>
            <person name="Baret P."/>
            <person name="Baronian K."/>
            <person name="Beier S."/>
            <person name="Bleykasten C."/>
            <person name="Bode R."/>
            <person name="Casaregola S."/>
            <person name="Despons L."/>
            <person name="Fairhead C."/>
            <person name="Giersberg M."/>
            <person name="Gierski P."/>
            <person name="Hahnel U."/>
            <person name="Hartmann A."/>
            <person name="Jankowska D."/>
            <person name="Jubin C."/>
            <person name="Jung P."/>
            <person name="Lafontaine I."/>
            <person name="Leh-Louis V."/>
            <person name="Lemaire M."/>
            <person name="Marcet-Houben M."/>
            <person name="Mascher M."/>
            <person name="Morel G."/>
            <person name="Richard G.-F."/>
            <person name="Riechen J."/>
            <person name="Sacerdot C."/>
            <person name="Sarkar A."/>
            <person name="Savel G."/>
            <person name="Schacherer J."/>
            <person name="Sherman D."/>
            <person name="Straub M.-L."/>
            <person name="Stein N."/>
            <person name="Thierry A."/>
            <person name="Trautwein-Schult A."/>
            <person name="Westhof E."/>
            <person name="Worch S."/>
            <person name="Dujon B."/>
            <person name="Souciet J.-L."/>
            <person name="Wincker P."/>
            <person name="Scholz U."/>
            <person name="Neuveglise N."/>
        </authorList>
    </citation>
    <scope>NUCLEOTIDE SEQUENCE</scope>
    <source>
        <strain evidence="7">LS3</strain>
    </source>
</reference>
<reference evidence="7" key="1">
    <citation type="submission" date="2014-02" db="EMBL/GenBank/DDBJ databases">
        <authorList>
            <person name="Genoscope - CEA"/>
        </authorList>
    </citation>
    <scope>NUCLEOTIDE SEQUENCE</scope>
    <source>
        <strain evidence="7">LS3</strain>
    </source>
</reference>
<feature type="transmembrane region" description="Helical" evidence="5">
    <location>
        <begin position="242"/>
        <end position="262"/>
    </location>
</feature>
<keyword evidence="2 5" id="KW-0812">Transmembrane</keyword>
<proteinExistence type="inferred from homology"/>
<evidence type="ECO:0000256" key="3">
    <source>
        <dbReference type="ARBA" id="ARBA00022989"/>
    </source>
</evidence>
<evidence type="ECO:0000256" key="6">
    <source>
        <dbReference type="SAM" id="MobiDB-lite"/>
    </source>
</evidence>
<dbReference type="AlphaFoldDB" id="A0A060TC10"/>
<feature type="transmembrane region" description="Helical" evidence="5">
    <location>
        <begin position="152"/>
        <end position="172"/>
    </location>
</feature>
<dbReference type="Pfam" id="PF01027">
    <property type="entry name" value="Bax1-I"/>
    <property type="match status" value="1"/>
</dbReference>
<evidence type="ECO:0000313" key="7">
    <source>
        <dbReference type="EMBL" id="CDP36706.1"/>
    </source>
</evidence>
<dbReference type="EMBL" id="HG937692">
    <property type="protein sequence ID" value="CDP36706.1"/>
    <property type="molecule type" value="Genomic_DNA"/>
</dbReference>
<organism evidence="7">
    <name type="scientific">Blastobotrys adeninivorans</name>
    <name type="common">Yeast</name>
    <name type="synonym">Arxula adeninivorans</name>
    <dbReference type="NCBI Taxonomy" id="409370"/>
    <lineage>
        <taxon>Eukaryota</taxon>
        <taxon>Fungi</taxon>
        <taxon>Dikarya</taxon>
        <taxon>Ascomycota</taxon>
        <taxon>Saccharomycotina</taxon>
        <taxon>Dipodascomycetes</taxon>
        <taxon>Dipodascales</taxon>
        <taxon>Trichomonascaceae</taxon>
        <taxon>Blastobotrys</taxon>
    </lineage>
</organism>
<evidence type="ECO:0000256" key="4">
    <source>
        <dbReference type="ARBA" id="ARBA00023136"/>
    </source>
</evidence>
<keyword evidence="3 5" id="KW-1133">Transmembrane helix</keyword>